<reference evidence="5" key="1">
    <citation type="submission" date="2014-02" db="EMBL/GenBank/DDBJ databases">
        <authorList>
            <person name="Genoscope - CEA"/>
        </authorList>
    </citation>
    <scope>NUCLEOTIDE SEQUENCE</scope>
    <source>
        <strain evidence="5">LS3</strain>
    </source>
</reference>
<comment type="subcellular location">
    <subcellularLocation>
        <location evidence="1">Nucleus</location>
    </subcellularLocation>
</comment>
<dbReference type="PANTHER" id="PTHR10252">
    <property type="entry name" value="HISTONE-LIKE TRANSCRIPTION FACTOR CCAAT-RELATED"/>
    <property type="match status" value="1"/>
</dbReference>
<dbReference type="CDD" id="cd23645">
    <property type="entry name" value="HFD_Dpb3-like"/>
    <property type="match status" value="1"/>
</dbReference>
<protein>
    <submittedName>
        <fullName evidence="5">ARAD1D30426p</fullName>
    </submittedName>
</protein>
<proteinExistence type="predicted"/>
<dbReference type="Pfam" id="PF00808">
    <property type="entry name" value="CBFD_NFYB_HMF"/>
    <property type="match status" value="1"/>
</dbReference>
<dbReference type="InterPro" id="IPR003958">
    <property type="entry name" value="CBFA_NFYB_domain"/>
</dbReference>
<dbReference type="Gene3D" id="1.10.20.10">
    <property type="entry name" value="Histone, subunit A"/>
    <property type="match status" value="1"/>
</dbReference>
<evidence type="ECO:0000256" key="2">
    <source>
        <dbReference type="ARBA" id="ARBA00023242"/>
    </source>
</evidence>
<dbReference type="GO" id="GO:0008623">
    <property type="term" value="C:CHRAC"/>
    <property type="evidence" value="ECO:0007669"/>
    <property type="project" value="TreeGrafter"/>
</dbReference>
<evidence type="ECO:0000313" key="5">
    <source>
        <dbReference type="EMBL" id="CDP38247.1"/>
    </source>
</evidence>
<gene>
    <name evidence="5" type="ORF">GNLVRS02_ARAD1D30426g</name>
</gene>
<sequence>MKHLRDQTRTFFTGSIGLQLVYNYRSMSNEDRVFKIPIARVKRIIKADEDITTVSTGAVYAIAAATELFTHYFAEQACLSAQADKRKKLNYSDFATAVQNTDQLEFLSDIVPKKIAYRKIVEPVTTNNQSNTLESAFKRAEKPEEASVTPAPGPVPGQEPVPAIIEQPGQMVQPVPPQPGHPGQFVAGQLPPPPVGVPLQPGQVPGQVPVPPGQVPVQPGQIPGQIPVPVGLPQPIQTHIQAPPAPAPAPTEYRKMPLFTDPEPQQQQQQPGNQMDTTE</sequence>
<feature type="compositionally biased region" description="Low complexity" evidence="3">
    <location>
        <begin position="222"/>
        <end position="231"/>
    </location>
</feature>
<dbReference type="InterPro" id="IPR009072">
    <property type="entry name" value="Histone-fold"/>
</dbReference>
<feature type="domain" description="Transcription factor CBF/NF-Y/archaeal histone" evidence="4">
    <location>
        <begin position="35"/>
        <end position="98"/>
    </location>
</feature>
<dbReference type="GO" id="GO:0006261">
    <property type="term" value="P:DNA-templated DNA replication"/>
    <property type="evidence" value="ECO:0007669"/>
    <property type="project" value="TreeGrafter"/>
</dbReference>
<dbReference type="PANTHER" id="PTHR10252:SF54">
    <property type="entry name" value="CHROMATIN ACCESSIBILITY COMPLEX PROTEIN 1"/>
    <property type="match status" value="1"/>
</dbReference>
<dbReference type="InterPro" id="IPR050568">
    <property type="entry name" value="Transcr_DNA_Rep_Reg"/>
</dbReference>
<dbReference type="AlphaFoldDB" id="A0A060THF0"/>
<evidence type="ECO:0000256" key="1">
    <source>
        <dbReference type="ARBA" id="ARBA00004123"/>
    </source>
</evidence>
<feature type="region of interest" description="Disordered" evidence="3">
    <location>
        <begin position="222"/>
        <end position="279"/>
    </location>
</feature>
<evidence type="ECO:0000259" key="4">
    <source>
        <dbReference type="Pfam" id="PF00808"/>
    </source>
</evidence>
<dbReference type="SUPFAM" id="SSF47113">
    <property type="entry name" value="Histone-fold"/>
    <property type="match status" value="1"/>
</dbReference>
<evidence type="ECO:0000256" key="3">
    <source>
        <dbReference type="SAM" id="MobiDB-lite"/>
    </source>
</evidence>
<dbReference type="EMBL" id="HG937694">
    <property type="protein sequence ID" value="CDP38247.1"/>
    <property type="molecule type" value="Genomic_DNA"/>
</dbReference>
<reference evidence="5" key="2">
    <citation type="submission" date="2014-06" db="EMBL/GenBank/DDBJ databases">
        <title>The complete genome of Blastobotrys (Arxula) adeninivorans LS3 - a yeast of biotechnological interest.</title>
        <authorList>
            <person name="Kunze G."/>
            <person name="Gaillardin C."/>
            <person name="Czernicka M."/>
            <person name="Durrens P."/>
            <person name="Martin T."/>
            <person name="Boer E."/>
            <person name="Gabaldon T."/>
            <person name="Cruz J."/>
            <person name="Talla E."/>
            <person name="Marck C."/>
            <person name="Goffeau A."/>
            <person name="Barbe V."/>
            <person name="Baret P."/>
            <person name="Baronian K."/>
            <person name="Beier S."/>
            <person name="Bleykasten C."/>
            <person name="Bode R."/>
            <person name="Casaregola S."/>
            <person name="Despons L."/>
            <person name="Fairhead C."/>
            <person name="Giersberg M."/>
            <person name="Gierski P."/>
            <person name="Hahnel U."/>
            <person name="Hartmann A."/>
            <person name="Jankowska D."/>
            <person name="Jubin C."/>
            <person name="Jung P."/>
            <person name="Lafontaine I."/>
            <person name="Leh-Louis V."/>
            <person name="Lemaire M."/>
            <person name="Marcet-Houben M."/>
            <person name="Mascher M."/>
            <person name="Morel G."/>
            <person name="Richard G.-F."/>
            <person name="Riechen J."/>
            <person name="Sacerdot C."/>
            <person name="Sarkar A."/>
            <person name="Savel G."/>
            <person name="Schacherer J."/>
            <person name="Sherman D."/>
            <person name="Straub M.-L."/>
            <person name="Stein N."/>
            <person name="Thierry A."/>
            <person name="Trautwein-Schult A."/>
            <person name="Westhof E."/>
            <person name="Worch S."/>
            <person name="Dujon B."/>
            <person name="Souciet J.-L."/>
            <person name="Wincker P."/>
            <person name="Scholz U."/>
            <person name="Neuveglise N."/>
        </authorList>
    </citation>
    <scope>NUCLEOTIDE SEQUENCE</scope>
    <source>
        <strain evidence="5">LS3</strain>
    </source>
</reference>
<dbReference type="GO" id="GO:0046982">
    <property type="term" value="F:protein heterodimerization activity"/>
    <property type="evidence" value="ECO:0007669"/>
    <property type="project" value="InterPro"/>
</dbReference>
<organism evidence="5">
    <name type="scientific">Blastobotrys adeninivorans</name>
    <name type="common">Yeast</name>
    <name type="synonym">Arxula adeninivorans</name>
    <dbReference type="NCBI Taxonomy" id="409370"/>
    <lineage>
        <taxon>Eukaryota</taxon>
        <taxon>Fungi</taxon>
        <taxon>Dikarya</taxon>
        <taxon>Ascomycota</taxon>
        <taxon>Saccharomycotina</taxon>
        <taxon>Dipodascomycetes</taxon>
        <taxon>Dipodascales</taxon>
        <taxon>Trichomonascaceae</taxon>
        <taxon>Blastobotrys</taxon>
    </lineage>
</organism>
<keyword evidence="2" id="KW-0539">Nucleus</keyword>
<name>A0A060THF0_BLAAD</name>
<accession>A0A060THF0</accession>